<protein>
    <submittedName>
        <fullName evidence="1">Uncharacterized protein</fullName>
    </submittedName>
</protein>
<proteinExistence type="predicted"/>
<reference evidence="1" key="1">
    <citation type="submission" date="2018-05" db="EMBL/GenBank/DDBJ databases">
        <authorList>
            <person name="Lanie J.A."/>
            <person name="Ng W.-L."/>
            <person name="Kazmierczak K.M."/>
            <person name="Andrzejewski T.M."/>
            <person name="Davidsen T.M."/>
            <person name="Wayne K.J."/>
            <person name="Tettelin H."/>
            <person name="Glass J.I."/>
            <person name="Rusch D."/>
            <person name="Podicherti R."/>
            <person name="Tsui H.-C.T."/>
            <person name="Winkler M.E."/>
        </authorList>
    </citation>
    <scope>NUCLEOTIDE SEQUENCE</scope>
</reference>
<accession>A0A382EJG5</accession>
<gene>
    <name evidence="1" type="ORF">METZ01_LOCUS203403</name>
</gene>
<evidence type="ECO:0000313" key="1">
    <source>
        <dbReference type="EMBL" id="SVB50549.1"/>
    </source>
</evidence>
<dbReference type="AlphaFoldDB" id="A0A382EJG5"/>
<sequence length="96" mass="11022">MDQWVYADAPQSVGLNESIETFFYFYSHSSIMPKCPACGHNLNTESKHNWHCDNEDCPNFEREESEDVETCNRCGNDFVVWSGGLWRCDDCGASWA</sequence>
<organism evidence="1">
    <name type="scientific">marine metagenome</name>
    <dbReference type="NCBI Taxonomy" id="408172"/>
    <lineage>
        <taxon>unclassified sequences</taxon>
        <taxon>metagenomes</taxon>
        <taxon>ecological metagenomes</taxon>
    </lineage>
</organism>
<name>A0A382EJG5_9ZZZZ</name>
<dbReference type="EMBL" id="UINC01044717">
    <property type="protein sequence ID" value="SVB50549.1"/>
    <property type="molecule type" value="Genomic_DNA"/>
</dbReference>